<sequence>MAAPIDFQKTEFAKIVENSVEAISDELREISLKIHAKPEIGLEEYFAHDLLSDYLEKKGFKVTRKVYGLSTAFRAEYESKVTGGRTVSFNSEYDALPGIGHGCGHNLIAISGVAAAYGVMNTLKTQNIPGKVVLFGTPAEEKHFGKIEMIEAGAYKEVDVSLMLHPMSLDLLDPVYMAISDAEIEYFGRPAHAALNPWDGRNALDAVVLAYNGLSMLRQQSQINNRISMLITNGGKVINVIHEYASLKVQIRSVNVSDLRELKIGLRVVSSLLRTLLDARIKLNGRKSVMLAKNFMKHMEDRGVVYPTEIYPPGGSTDQGNVSYEVPSIHALYNIGTTHMIHTHEFTAEAEKLEAHHRTMRAAKCLALTGLDVLVDDQLYKEVVEEFKKTIEDHKPK</sequence>
<dbReference type="EMBL" id="CAJVPS010000055">
    <property type="protein sequence ID" value="CAG8446138.1"/>
    <property type="molecule type" value="Genomic_DNA"/>
</dbReference>
<dbReference type="AlphaFoldDB" id="A0A9N8YT72"/>
<evidence type="ECO:0000256" key="1">
    <source>
        <dbReference type="ARBA" id="ARBA00006247"/>
    </source>
</evidence>
<name>A0A9N8YT72_9GLOM</name>
<dbReference type="SUPFAM" id="SSF55031">
    <property type="entry name" value="Bacterial exopeptidase dimerisation domain"/>
    <property type="match status" value="1"/>
</dbReference>
<dbReference type="Gene3D" id="3.40.630.10">
    <property type="entry name" value="Zn peptidases"/>
    <property type="match status" value="1"/>
</dbReference>
<keyword evidence="5" id="KW-1185">Reference proteome</keyword>
<organism evidence="4 5">
    <name type="scientific">Ambispora leptoticha</name>
    <dbReference type="NCBI Taxonomy" id="144679"/>
    <lineage>
        <taxon>Eukaryota</taxon>
        <taxon>Fungi</taxon>
        <taxon>Fungi incertae sedis</taxon>
        <taxon>Mucoromycota</taxon>
        <taxon>Glomeromycotina</taxon>
        <taxon>Glomeromycetes</taxon>
        <taxon>Archaeosporales</taxon>
        <taxon>Ambisporaceae</taxon>
        <taxon>Ambispora</taxon>
    </lineage>
</organism>
<evidence type="ECO:0000259" key="3">
    <source>
        <dbReference type="Pfam" id="PF07687"/>
    </source>
</evidence>
<evidence type="ECO:0000313" key="4">
    <source>
        <dbReference type="EMBL" id="CAG8446138.1"/>
    </source>
</evidence>
<dbReference type="InterPro" id="IPR002933">
    <property type="entry name" value="Peptidase_M20"/>
</dbReference>
<dbReference type="SUPFAM" id="SSF53187">
    <property type="entry name" value="Zn-dependent exopeptidases"/>
    <property type="match status" value="1"/>
</dbReference>
<comment type="similarity">
    <text evidence="1 2">Belongs to the peptidase M20A family.</text>
</comment>
<dbReference type="PIRSF" id="PIRSF037226">
    <property type="entry name" value="Amidohydrolase_ACY1L2_prd"/>
    <property type="match status" value="1"/>
</dbReference>
<reference evidence="4" key="1">
    <citation type="submission" date="2021-06" db="EMBL/GenBank/DDBJ databases">
        <authorList>
            <person name="Kallberg Y."/>
            <person name="Tangrot J."/>
            <person name="Rosling A."/>
        </authorList>
    </citation>
    <scope>NUCLEOTIDE SEQUENCE</scope>
    <source>
        <strain evidence="4">FL130A</strain>
    </source>
</reference>
<dbReference type="PANTHER" id="PTHR30575">
    <property type="entry name" value="PEPTIDASE M20"/>
    <property type="match status" value="1"/>
</dbReference>
<evidence type="ECO:0000256" key="2">
    <source>
        <dbReference type="PIRNR" id="PIRNR037226"/>
    </source>
</evidence>
<proteinExistence type="inferred from homology"/>
<dbReference type="InterPro" id="IPR017439">
    <property type="entry name" value="Amidohydrolase"/>
</dbReference>
<dbReference type="NCBIfam" id="TIGR01891">
    <property type="entry name" value="amidohydrolases"/>
    <property type="match status" value="1"/>
</dbReference>
<dbReference type="Proteomes" id="UP000789508">
    <property type="component" value="Unassembled WGS sequence"/>
</dbReference>
<dbReference type="InterPro" id="IPR017144">
    <property type="entry name" value="Xaa-Arg_dipeptidase"/>
</dbReference>
<dbReference type="InterPro" id="IPR036264">
    <property type="entry name" value="Bact_exopeptidase_dim_dom"/>
</dbReference>
<dbReference type="CDD" id="cd05672">
    <property type="entry name" value="M20_ACY1L2-like"/>
    <property type="match status" value="1"/>
</dbReference>
<dbReference type="Pfam" id="PF07687">
    <property type="entry name" value="M20_dimer"/>
    <property type="match status" value="1"/>
</dbReference>
<feature type="domain" description="Peptidase M20 dimerisation" evidence="3">
    <location>
        <begin position="181"/>
        <end position="263"/>
    </location>
</feature>
<dbReference type="Pfam" id="PF01546">
    <property type="entry name" value="Peptidase_M20"/>
    <property type="match status" value="1"/>
</dbReference>
<gene>
    <name evidence="4" type="ORF">ALEPTO_LOCUS694</name>
</gene>
<evidence type="ECO:0000313" key="5">
    <source>
        <dbReference type="Proteomes" id="UP000789508"/>
    </source>
</evidence>
<dbReference type="PANTHER" id="PTHR30575:SF0">
    <property type="entry name" value="XAA-ARG DIPEPTIDASE"/>
    <property type="match status" value="1"/>
</dbReference>
<dbReference type="InterPro" id="IPR052030">
    <property type="entry name" value="Peptidase_M20/M20A_hydrolases"/>
</dbReference>
<dbReference type="OrthoDB" id="6119954at2759"/>
<comment type="caution">
    <text evidence="4">The sequence shown here is derived from an EMBL/GenBank/DDBJ whole genome shotgun (WGS) entry which is preliminary data.</text>
</comment>
<accession>A0A9N8YT72</accession>
<dbReference type="InterPro" id="IPR011650">
    <property type="entry name" value="Peptidase_M20_dimer"/>
</dbReference>
<dbReference type="GO" id="GO:0016805">
    <property type="term" value="F:dipeptidase activity"/>
    <property type="evidence" value="ECO:0007669"/>
    <property type="project" value="InterPro"/>
</dbReference>
<dbReference type="Gene3D" id="3.30.70.360">
    <property type="match status" value="1"/>
</dbReference>
<protein>
    <recommendedName>
        <fullName evidence="2">Peptidase M20 domain-containing protein 2</fullName>
    </recommendedName>
</protein>